<comment type="caution">
    <text evidence="2">The sequence shown here is derived from an EMBL/GenBank/DDBJ whole genome shotgun (WGS) entry which is preliminary data.</text>
</comment>
<dbReference type="EMBL" id="JAAVTX010000001">
    <property type="protein sequence ID" value="NKE43252.1"/>
    <property type="molecule type" value="Genomic_DNA"/>
</dbReference>
<gene>
    <name evidence="2" type="ORF">HB662_00580</name>
</gene>
<feature type="domain" description="AB hydrolase-1" evidence="1">
    <location>
        <begin position="42"/>
        <end position="269"/>
    </location>
</feature>
<dbReference type="Pfam" id="PF12697">
    <property type="entry name" value="Abhydrolase_6"/>
    <property type="match status" value="1"/>
</dbReference>
<name>A0ABX1EW84_9PROT</name>
<dbReference type="PANTHER" id="PTHR43194:SF5">
    <property type="entry name" value="PIMELOYL-[ACYL-CARRIER PROTEIN] METHYL ESTER ESTERASE"/>
    <property type="match status" value="1"/>
</dbReference>
<dbReference type="PANTHER" id="PTHR43194">
    <property type="entry name" value="HYDROLASE ALPHA/BETA FOLD FAMILY"/>
    <property type="match status" value="1"/>
</dbReference>
<keyword evidence="3" id="KW-1185">Reference proteome</keyword>
<evidence type="ECO:0000313" key="3">
    <source>
        <dbReference type="Proteomes" id="UP000765160"/>
    </source>
</evidence>
<dbReference type="GO" id="GO:0016787">
    <property type="term" value="F:hydrolase activity"/>
    <property type="evidence" value="ECO:0007669"/>
    <property type="project" value="UniProtKB-KW"/>
</dbReference>
<protein>
    <submittedName>
        <fullName evidence="2">Alpha/beta hydrolase</fullName>
    </submittedName>
</protein>
<dbReference type="SUPFAM" id="SSF53474">
    <property type="entry name" value="alpha/beta-Hydrolases"/>
    <property type="match status" value="1"/>
</dbReference>
<dbReference type="Proteomes" id="UP000765160">
    <property type="component" value="Unassembled WGS sequence"/>
</dbReference>
<dbReference type="InterPro" id="IPR029058">
    <property type="entry name" value="AB_hydrolase_fold"/>
</dbReference>
<dbReference type="InterPro" id="IPR000073">
    <property type="entry name" value="AB_hydrolase_1"/>
</dbReference>
<keyword evidence="2" id="KW-0378">Hydrolase</keyword>
<dbReference type="RefSeq" id="WP_168046117.1">
    <property type="nucleotide sequence ID" value="NZ_JAATJR010000001.1"/>
</dbReference>
<dbReference type="Gene3D" id="3.40.50.1820">
    <property type="entry name" value="alpha/beta hydrolase"/>
    <property type="match status" value="1"/>
</dbReference>
<evidence type="ECO:0000313" key="2">
    <source>
        <dbReference type="EMBL" id="NKE43252.1"/>
    </source>
</evidence>
<organism evidence="2 3">
    <name type="scientific">Falsiroseomonas frigidaquae</name>
    <dbReference type="NCBI Taxonomy" id="487318"/>
    <lineage>
        <taxon>Bacteria</taxon>
        <taxon>Pseudomonadati</taxon>
        <taxon>Pseudomonadota</taxon>
        <taxon>Alphaproteobacteria</taxon>
        <taxon>Acetobacterales</taxon>
        <taxon>Roseomonadaceae</taxon>
        <taxon>Falsiroseomonas</taxon>
    </lineage>
</organism>
<proteinExistence type="predicted"/>
<accession>A0ABX1EW84</accession>
<dbReference type="InterPro" id="IPR050228">
    <property type="entry name" value="Carboxylesterase_BioH"/>
</dbReference>
<sequence>MPQARLATMRRMRAPDPFEMNFARGTMLAWDPPAPRPDAPALVLLHGAACGAWVWAEGFAGRLAAAGHAVFAPGFSAQRNGAPAGLGDYAADARAAIDSLHRRVVLVGHSLGGLVAQRLLDAPEVAGLILLAPAPPEGLAWANWRLAMADPPLWRAVARMTEAGGTAAEAAVLRRALFGPGMPEALALHHLSRMGRESRVALLEAQAPQPVPPAWSLGKPAVVFGGRRDPLVPPDAVVRTAAWHAAPFALLDGMGHAMMLDMGWEALADRLAGWLEESFK</sequence>
<evidence type="ECO:0000259" key="1">
    <source>
        <dbReference type="Pfam" id="PF12697"/>
    </source>
</evidence>
<reference evidence="2 3" key="1">
    <citation type="submission" date="2020-03" db="EMBL/GenBank/DDBJ databases">
        <title>Roseomonas selenitidurans sp. nov. isolated from soil.</title>
        <authorList>
            <person name="Liu H."/>
        </authorList>
    </citation>
    <scope>NUCLEOTIDE SEQUENCE [LARGE SCALE GENOMIC DNA]</scope>
    <source>
        <strain evidence="2 3">JCM 15073</strain>
    </source>
</reference>